<organism evidence="7">
    <name type="scientific">Eremomyces bilateralis CBS 781.70</name>
    <dbReference type="NCBI Taxonomy" id="1392243"/>
    <lineage>
        <taxon>Eukaryota</taxon>
        <taxon>Fungi</taxon>
        <taxon>Dikarya</taxon>
        <taxon>Ascomycota</taxon>
        <taxon>Pezizomycotina</taxon>
        <taxon>Dothideomycetes</taxon>
        <taxon>Dothideomycetes incertae sedis</taxon>
        <taxon>Eremomycetales</taxon>
        <taxon>Eremomycetaceae</taxon>
        <taxon>Eremomyces</taxon>
    </lineage>
</organism>
<comment type="similarity">
    <text evidence="2">Belongs to the cytochrome c oxidase VIIa family.</text>
</comment>
<comment type="subcellular location">
    <subcellularLocation>
        <location evidence="1">Mitochondrion inner membrane</location>
    </subcellularLocation>
</comment>
<dbReference type="GO" id="GO:0005743">
    <property type="term" value="C:mitochondrial inner membrane"/>
    <property type="evidence" value="ECO:0007669"/>
    <property type="project" value="UniProtKB-SubCell"/>
</dbReference>
<sequence length="66" mass="8002">FVFRENRVPRYQRLFARHDKLRIWQKSPRAPFVLYPYYLLTAVSLGGSMYMMGRMVMGHKTWFGKD</sequence>
<dbReference type="InterPro" id="IPR036539">
    <property type="entry name" value="Cyt_c_oxidase_su7a_sf"/>
</dbReference>
<keyword evidence="8" id="KW-1185">Reference proteome</keyword>
<reference evidence="9" key="3">
    <citation type="submission" date="2025-04" db="UniProtKB">
        <authorList>
            <consortium name="RefSeq"/>
        </authorList>
    </citation>
    <scope>IDENTIFICATION</scope>
    <source>
        <strain evidence="9">CBS 781.70</strain>
    </source>
</reference>
<dbReference type="OrthoDB" id="5511599at2759"/>
<dbReference type="RefSeq" id="XP_033538188.1">
    <property type="nucleotide sequence ID" value="XM_033675946.1"/>
</dbReference>
<gene>
    <name evidence="7 9" type="ORF">P152DRAFT_388783</name>
</gene>
<evidence type="ECO:0000256" key="3">
    <source>
        <dbReference type="ARBA" id="ARBA00022792"/>
    </source>
</evidence>
<keyword evidence="6" id="KW-1133">Transmembrane helix</keyword>
<evidence type="ECO:0000313" key="7">
    <source>
        <dbReference type="EMBL" id="KAF1816557.1"/>
    </source>
</evidence>
<keyword evidence="4" id="KW-0496">Mitochondrion</keyword>
<protein>
    <submittedName>
        <fullName evidence="7 9">Uncharacterized protein</fullName>
    </submittedName>
</protein>
<evidence type="ECO:0000313" key="8">
    <source>
        <dbReference type="Proteomes" id="UP000504638"/>
    </source>
</evidence>
<accession>A0A6G1GEQ2</accession>
<evidence type="ECO:0000313" key="9">
    <source>
        <dbReference type="RefSeq" id="XP_033538188.1"/>
    </source>
</evidence>
<evidence type="ECO:0000256" key="6">
    <source>
        <dbReference type="SAM" id="Phobius"/>
    </source>
</evidence>
<dbReference type="Proteomes" id="UP000504638">
    <property type="component" value="Unplaced"/>
</dbReference>
<evidence type="ECO:0000256" key="2">
    <source>
        <dbReference type="ARBA" id="ARBA00009331"/>
    </source>
</evidence>
<name>A0A6G1GEQ2_9PEZI</name>
<dbReference type="GeneID" id="54416516"/>
<evidence type="ECO:0000256" key="1">
    <source>
        <dbReference type="ARBA" id="ARBA00004273"/>
    </source>
</evidence>
<keyword evidence="5 6" id="KW-0472">Membrane</keyword>
<reference evidence="9" key="2">
    <citation type="submission" date="2020-04" db="EMBL/GenBank/DDBJ databases">
        <authorList>
            <consortium name="NCBI Genome Project"/>
        </authorList>
    </citation>
    <scope>NUCLEOTIDE SEQUENCE</scope>
    <source>
        <strain evidence="9">CBS 781.70</strain>
    </source>
</reference>
<reference evidence="7 9" key="1">
    <citation type="submission" date="2020-01" db="EMBL/GenBank/DDBJ databases">
        <authorList>
            <consortium name="DOE Joint Genome Institute"/>
            <person name="Haridas S."/>
            <person name="Albert R."/>
            <person name="Binder M."/>
            <person name="Bloem J."/>
            <person name="Labutti K."/>
            <person name="Salamov A."/>
            <person name="Andreopoulos B."/>
            <person name="Baker S.E."/>
            <person name="Barry K."/>
            <person name="Bills G."/>
            <person name="Bluhm B.H."/>
            <person name="Cannon C."/>
            <person name="Castanera R."/>
            <person name="Culley D.E."/>
            <person name="Daum C."/>
            <person name="Ezra D."/>
            <person name="Gonzalez J.B."/>
            <person name="Henrissat B."/>
            <person name="Kuo A."/>
            <person name="Liang C."/>
            <person name="Lipzen A."/>
            <person name="Lutzoni F."/>
            <person name="Magnuson J."/>
            <person name="Mondo S."/>
            <person name="Nolan M."/>
            <person name="Ohm R."/>
            <person name="Pangilinan J."/>
            <person name="Park H.-J."/>
            <person name="Ramirez L."/>
            <person name="Alfaro M."/>
            <person name="Sun H."/>
            <person name="Tritt A."/>
            <person name="Yoshinaga Y."/>
            <person name="Zwiers L.-H."/>
            <person name="Turgeon B.G."/>
            <person name="Goodwin S.B."/>
            <person name="Spatafora J.W."/>
            <person name="Crous P.W."/>
            <person name="Grigoriev I.V."/>
        </authorList>
    </citation>
    <scope>NUCLEOTIDE SEQUENCE</scope>
    <source>
        <strain evidence="7 9">CBS 781.70</strain>
    </source>
</reference>
<evidence type="ECO:0000256" key="5">
    <source>
        <dbReference type="ARBA" id="ARBA00023136"/>
    </source>
</evidence>
<keyword evidence="6" id="KW-0812">Transmembrane</keyword>
<keyword evidence="3" id="KW-0999">Mitochondrion inner membrane</keyword>
<dbReference type="AlphaFoldDB" id="A0A6G1GEQ2"/>
<evidence type="ECO:0000256" key="4">
    <source>
        <dbReference type="ARBA" id="ARBA00023128"/>
    </source>
</evidence>
<dbReference type="GO" id="GO:0045277">
    <property type="term" value="C:respiratory chain complex IV"/>
    <property type="evidence" value="ECO:0007669"/>
    <property type="project" value="InterPro"/>
</dbReference>
<dbReference type="Pfam" id="PF02238">
    <property type="entry name" value="COX7a"/>
    <property type="match status" value="1"/>
</dbReference>
<feature type="non-terminal residue" evidence="7">
    <location>
        <position position="1"/>
    </location>
</feature>
<proteinExistence type="inferred from homology"/>
<dbReference type="GO" id="GO:0006123">
    <property type="term" value="P:mitochondrial electron transport, cytochrome c to oxygen"/>
    <property type="evidence" value="ECO:0007669"/>
    <property type="project" value="InterPro"/>
</dbReference>
<dbReference type="EMBL" id="ML975150">
    <property type="protein sequence ID" value="KAF1816557.1"/>
    <property type="molecule type" value="Genomic_DNA"/>
</dbReference>
<dbReference type="Gene3D" id="4.10.91.10">
    <property type="entry name" value="Cytochrome c oxidase, subunit VIIa"/>
    <property type="match status" value="1"/>
</dbReference>
<dbReference type="InterPro" id="IPR039297">
    <property type="entry name" value="COX7a"/>
</dbReference>
<feature type="transmembrane region" description="Helical" evidence="6">
    <location>
        <begin position="34"/>
        <end position="52"/>
    </location>
</feature>